<dbReference type="AlphaFoldDB" id="A0A194QTR2"/>
<organism evidence="2 3">
    <name type="scientific">Papilio machaon</name>
    <name type="common">Old World swallowtail butterfly</name>
    <dbReference type="NCBI Taxonomy" id="76193"/>
    <lineage>
        <taxon>Eukaryota</taxon>
        <taxon>Metazoa</taxon>
        <taxon>Ecdysozoa</taxon>
        <taxon>Arthropoda</taxon>
        <taxon>Hexapoda</taxon>
        <taxon>Insecta</taxon>
        <taxon>Pterygota</taxon>
        <taxon>Neoptera</taxon>
        <taxon>Endopterygota</taxon>
        <taxon>Lepidoptera</taxon>
        <taxon>Glossata</taxon>
        <taxon>Ditrysia</taxon>
        <taxon>Papilionoidea</taxon>
        <taxon>Papilionidae</taxon>
        <taxon>Papilioninae</taxon>
        <taxon>Papilio</taxon>
    </lineage>
</organism>
<gene>
    <name evidence="2" type="ORF">RR48_12143</name>
</gene>
<sequence length="161" mass="17336">MHVRRARSHADPRATAATYGGAGARALCRPLPAAAPPPAAARCRSMPRCQAPAIDPRLRDATAATSRPDCAPRRPAPDVDPRPSATSPRADHHQNLHDDEPESAMLKFPERAQYSMGACSALVTVGRQVSAALPMPSRALSCHNTDNMIVTNIRRRQHPSK</sequence>
<name>A0A194QTR2_PAPMA</name>
<keyword evidence="3" id="KW-1185">Reference proteome</keyword>
<accession>A0A194QTR2</accession>
<protein>
    <submittedName>
        <fullName evidence="2">Uncharacterized protein</fullName>
    </submittedName>
</protein>
<feature type="compositionally biased region" description="Basic and acidic residues" evidence="1">
    <location>
        <begin position="89"/>
        <end position="98"/>
    </location>
</feature>
<evidence type="ECO:0000313" key="2">
    <source>
        <dbReference type="EMBL" id="KPJ08390.1"/>
    </source>
</evidence>
<feature type="region of interest" description="Disordered" evidence="1">
    <location>
        <begin position="1"/>
        <end position="22"/>
    </location>
</feature>
<reference evidence="2 3" key="1">
    <citation type="journal article" date="2015" name="Nat. Commun.">
        <title>Outbred genome sequencing and CRISPR/Cas9 gene editing in butterflies.</title>
        <authorList>
            <person name="Li X."/>
            <person name="Fan D."/>
            <person name="Zhang W."/>
            <person name="Liu G."/>
            <person name="Zhang L."/>
            <person name="Zhao L."/>
            <person name="Fang X."/>
            <person name="Chen L."/>
            <person name="Dong Y."/>
            <person name="Chen Y."/>
            <person name="Ding Y."/>
            <person name="Zhao R."/>
            <person name="Feng M."/>
            <person name="Zhu Y."/>
            <person name="Feng Y."/>
            <person name="Jiang X."/>
            <person name="Zhu D."/>
            <person name="Xiang H."/>
            <person name="Feng X."/>
            <person name="Li S."/>
            <person name="Wang J."/>
            <person name="Zhang G."/>
            <person name="Kronforst M.R."/>
            <person name="Wang W."/>
        </authorList>
    </citation>
    <scope>NUCLEOTIDE SEQUENCE [LARGE SCALE GENOMIC DNA]</scope>
    <source>
        <strain evidence="2">Ya'a_city_454_Pm</strain>
        <tissue evidence="2">Whole body</tissue>
    </source>
</reference>
<feature type="compositionally biased region" description="Basic and acidic residues" evidence="1">
    <location>
        <begin position="70"/>
        <end position="81"/>
    </location>
</feature>
<evidence type="ECO:0000256" key="1">
    <source>
        <dbReference type="SAM" id="MobiDB-lite"/>
    </source>
</evidence>
<dbReference type="Proteomes" id="UP000053240">
    <property type="component" value="Unassembled WGS sequence"/>
</dbReference>
<feature type="region of interest" description="Disordered" evidence="1">
    <location>
        <begin position="52"/>
        <end position="101"/>
    </location>
</feature>
<dbReference type="InParanoid" id="A0A194QTR2"/>
<dbReference type="EMBL" id="KQ461154">
    <property type="protein sequence ID" value="KPJ08390.1"/>
    <property type="molecule type" value="Genomic_DNA"/>
</dbReference>
<feature type="compositionally biased region" description="Low complexity" evidence="1">
    <location>
        <begin position="13"/>
        <end position="22"/>
    </location>
</feature>
<evidence type="ECO:0000313" key="3">
    <source>
        <dbReference type="Proteomes" id="UP000053240"/>
    </source>
</evidence>
<proteinExistence type="predicted"/>